<evidence type="ECO:0000313" key="2">
    <source>
        <dbReference type="Proteomes" id="UP001177021"/>
    </source>
</evidence>
<name>A0ACB0J8D7_TRIPR</name>
<dbReference type="EMBL" id="CASHSV030000024">
    <property type="protein sequence ID" value="CAJ2641271.1"/>
    <property type="molecule type" value="Genomic_DNA"/>
</dbReference>
<comment type="caution">
    <text evidence="1">The sequence shown here is derived from an EMBL/GenBank/DDBJ whole genome shotgun (WGS) entry which is preliminary data.</text>
</comment>
<dbReference type="Proteomes" id="UP001177021">
    <property type="component" value="Unassembled WGS sequence"/>
</dbReference>
<protein>
    <submittedName>
        <fullName evidence="1">Uncharacterized protein</fullName>
    </submittedName>
</protein>
<gene>
    <name evidence="1" type="ORF">MILVUS5_LOCUS10952</name>
</gene>
<sequence>MTLHRESLAFVFGLLGNVISVMVFLAPLPTFYQIYKKKSTEGFQSVPYVVALLSAMLWIYYALVKNEDSIFLLTINSFGLVVESIYLAIFLVYASNKARLSTIKLILLLNVFGFGAMLVSSLCLATGSKRLSIIGWICLVFNITVFASPLCIIRHVIKTKSVTYMPLSLSFFLSLNAIMWFFYGYLLRDYYIALPNTLGFLFGIVQMVMYLIYRNATKVVLKEPTKLHEQNGHININIDVLKIIDTVVLSDPNQVDNSAALPVSTTCEDPNMMENK</sequence>
<reference evidence="1" key="1">
    <citation type="submission" date="2023-10" db="EMBL/GenBank/DDBJ databases">
        <authorList>
            <person name="Rodriguez Cubillos JULIANA M."/>
            <person name="De Vega J."/>
        </authorList>
    </citation>
    <scope>NUCLEOTIDE SEQUENCE</scope>
</reference>
<evidence type="ECO:0000313" key="1">
    <source>
        <dbReference type="EMBL" id="CAJ2641271.1"/>
    </source>
</evidence>
<proteinExistence type="predicted"/>
<accession>A0ACB0J8D7</accession>
<organism evidence="1 2">
    <name type="scientific">Trifolium pratense</name>
    <name type="common">Red clover</name>
    <dbReference type="NCBI Taxonomy" id="57577"/>
    <lineage>
        <taxon>Eukaryota</taxon>
        <taxon>Viridiplantae</taxon>
        <taxon>Streptophyta</taxon>
        <taxon>Embryophyta</taxon>
        <taxon>Tracheophyta</taxon>
        <taxon>Spermatophyta</taxon>
        <taxon>Magnoliopsida</taxon>
        <taxon>eudicotyledons</taxon>
        <taxon>Gunneridae</taxon>
        <taxon>Pentapetalae</taxon>
        <taxon>rosids</taxon>
        <taxon>fabids</taxon>
        <taxon>Fabales</taxon>
        <taxon>Fabaceae</taxon>
        <taxon>Papilionoideae</taxon>
        <taxon>50 kb inversion clade</taxon>
        <taxon>NPAAA clade</taxon>
        <taxon>Hologalegina</taxon>
        <taxon>IRL clade</taxon>
        <taxon>Trifolieae</taxon>
        <taxon>Trifolium</taxon>
    </lineage>
</organism>
<keyword evidence="2" id="KW-1185">Reference proteome</keyword>